<evidence type="ECO:0000256" key="2">
    <source>
        <dbReference type="ARBA" id="ARBA00011901"/>
    </source>
</evidence>
<organism evidence="6 7">
    <name type="scientific">Paenimyroides ummariense</name>
    <dbReference type="NCBI Taxonomy" id="913024"/>
    <lineage>
        <taxon>Bacteria</taxon>
        <taxon>Pseudomonadati</taxon>
        <taxon>Bacteroidota</taxon>
        <taxon>Flavobacteriia</taxon>
        <taxon>Flavobacteriales</taxon>
        <taxon>Flavobacteriaceae</taxon>
        <taxon>Paenimyroides</taxon>
    </lineage>
</organism>
<feature type="compositionally biased region" description="Basic and acidic residues" evidence="4">
    <location>
        <begin position="263"/>
        <end position="286"/>
    </location>
</feature>
<dbReference type="GO" id="GO:0009253">
    <property type="term" value="P:peptidoglycan catabolic process"/>
    <property type="evidence" value="ECO:0007669"/>
    <property type="project" value="InterPro"/>
</dbReference>
<evidence type="ECO:0000256" key="3">
    <source>
        <dbReference type="ARBA" id="ARBA00022801"/>
    </source>
</evidence>
<dbReference type="FunFam" id="3.40.630.40:FF:000005">
    <property type="entry name" value="N-acetylmuramoyl-L-alanine amidase (AmiA)"/>
    <property type="match status" value="1"/>
</dbReference>
<dbReference type="PANTHER" id="PTHR30404:SF0">
    <property type="entry name" value="N-ACETYLMURAMOYL-L-ALANINE AMIDASE AMIC"/>
    <property type="match status" value="1"/>
</dbReference>
<keyword evidence="3" id="KW-0378">Hydrolase</keyword>
<feature type="region of interest" description="Disordered" evidence="4">
    <location>
        <begin position="256"/>
        <end position="296"/>
    </location>
</feature>
<protein>
    <recommendedName>
        <fullName evidence="2">N-acetylmuramoyl-L-alanine amidase</fullName>
        <ecNumber evidence="2">3.5.1.28</ecNumber>
    </recommendedName>
</protein>
<evidence type="ECO:0000313" key="6">
    <source>
        <dbReference type="EMBL" id="SFO22068.1"/>
    </source>
</evidence>
<dbReference type="Proteomes" id="UP000199036">
    <property type="component" value="Unassembled WGS sequence"/>
</dbReference>
<reference evidence="7" key="1">
    <citation type="submission" date="2016-10" db="EMBL/GenBank/DDBJ databases">
        <authorList>
            <person name="Varghese N."/>
            <person name="Submissions S."/>
        </authorList>
    </citation>
    <scope>NUCLEOTIDE SEQUENCE [LARGE SCALE GENOMIC DNA]</scope>
    <source>
        <strain evidence="7">DS-12</strain>
    </source>
</reference>
<accession>A0A1I5FE73</accession>
<dbReference type="OrthoDB" id="9806267at2"/>
<dbReference type="InterPro" id="IPR050695">
    <property type="entry name" value="N-acetylmuramoyl_amidase_3"/>
</dbReference>
<dbReference type="RefSeq" id="WP_091525728.1">
    <property type="nucleotide sequence ID" value="NZ_FOVI01000027.1"/>
</dbReference>
<dbReference type="SUPFAM" id="SSF53187">
    <property type="entry name" value="Zn-dependent exopeptidases"/>
    <property type="match status" value="1"/>
</dbReference>
<gene>
    <name evidence="6" type="ORF">SAMN05421741_12721</name>
</gene>
<name>A0A1I5FE73_9FLAO</name>
<dbReference type="EMBL" id="FOVI01000027">
    <property type="protein sequence ID" value="SFO22068.1"/>
    <property type="molecule type" value="Genomic_DNA"/>
</dbReference>
<proteinExistence type="predicted"/>
<dbReference type="GO" id="GO:0008745">
    <property type="term" value="F:N-acetylmuramoyl-L-alanine amidase activity"/>
    <property type="evidence" value="ECO:0007669"/>
    <property type="project" value="UniProtKB-EC"/>
</dbReference>
<dbReference type="Pfam" id="PF01520">
    <property type="entry name" value="Amidase_3"/>
    <property type="match status" value="1"/>
</dbReference>
<sequence length="388" mass="42770">MFIDNFKVAIGAFLMCVGSTVYAQNFKVVLDPGHGGKDFGAVRGNYVEKKIVLDVAEKVGDLLKRDKGISVIYTRKTDVFLELRERTEIANREKADIFVSIHANAASNAPSATGTETFIMGTSKNASNLEIAKKENAVITLEDNYETSYSGYDPSKPESLIGLTLIQEQFVTQSIELASKVQTRFTNDAERKNRGVKQAPFVVLYTAFMPSVLVELGFLSNSEEGAYLNSEEGRNELARSIANAIIDYKKQYHSASENISAQKPRETPIKEDEPKKADTIKQKAPEPAKTSSVDASKPATVTKTGVSFKVQISASSKDIALTPSNFNGLNNISMVKEGNMFKYFYNETTDYDHARKALEVAKNKGYNSAFLVAYKNGKKISIKEAINK</sequence>
<feature type="domain" description="MurNAc-LAA" evidence="5">
    <location>
        <begin position="87"/>
        <end position="246"/>
    </location>
</feature>
<dbReference type="InterPro" id="IPR002508">
    <property type="entry name" value="MurNAc-LAA_cat"/>
</dbReference>
<dbReference type="CDD" id="cd02696">
    <property type="entry name" value="MurNAc-LAA"/>
    <property type="match status" value="1"/>
</dbReference>
<dbReference type="EC" id="3.5.1.28" evidence="2"/>
<evidence type="ECO:0000256" key="1">
    <source>
        <dbReference type="ARBA" id="ARBA00001561"/>
    </source>
</evidence>
<keyword evidence="7" id="KW-1185">Reference proteome</keyword>
<evidence type="ECO:0000256" key="4">
    <source>
        <dbReference type="SAM" id="MobiDB-lite"/>
    </source>
</evidence>
<dbReference type="AlphaFoldDB" id="A0A1I5FE73"/>
<dbReference type="PANTHER" id="PTHR30404">
    <property type="entry name" value="N-ACETYLMURAMOYL-L-ALANINE AMIDASE"/>
    <property type="match status" value="1"/>
</dbReference>
<dbReference type="SMART" id="SM00646">
    <property type="entry name" value="Ami_3"/>
    <property type="match status" value="1"/>
</dbReference>
<evidence type="ECO:0000259" key="5">
    <source>
        <dbReference type="SMART" id="SM00646"/>
    </source>
</evidence>
<dbReference type="Gene3D" id="3.40.630.40">
    <property type="entry name" value="Zn-dependent exopeptidases"/>
    <property type="match status" value="1"/>
</dbReference>
<dbReference type="STRING" id="913024.SAMN05421741_12721"/>
<comment type="catalytic activity">
    <reaction evidence="1">
        <text>Hydrolyzes the link between N-acetylmuramoyl residues and L-amino acid residues in certain cell-wall glycopeptides.</text>
        <dbReference type="EC" id="3.5.1.28"/>
    </reaction>
</comment>
<evidence type="ECO:0000313" key="7">
    <source>
        <dbReference type="Proteomes" id="UP000199036"/>
    </source>
</evidence>
<dbReference type="GO" id="GO:0030288">
    <property type="term" value="C:outer membrane-bounded periplasmic space"/>
    <property type="evidence" value="ECO:0007669"/>
    <property type="project" value="TreeGrafter"/>
</dbReference>